<protein>
    <submittedName>
        <fullName evidence="2">Uncharacterized protein</fullName>
    </submittedName>
</protein>
<comment type="caution">
    <text evidence="2">The sequence shown here is derived from an EMBL/GenBank/DDBJ whole genome shotgun (WGS) entry which is preliminary data.</text>
</comment>
<dbReference type="AlphaFoldDB" id="A0A834JJV0"/>
<dbReference type="Proteomes" id="UP000614350">
    <property type="component" value="Unassembled WGS sequence"/>
</dbReference>
<dbReference type="EMBL" id="JACSEA010000011">
    <property type="protein sequence ID" value="KAF7388886.1"/>
    <property type="molecule type" value="Genomic_DNA"/>
</dbReference>
<feature type="compositionally biased region" description="Basic and acidic residues" evidence="1">
    <location>
        <begin position="102"/>
        <end position="122"/>
    </location>
</feature>
<feature type="region of interest" description="Disordered" evidence="1">
    <location>
        <begin position="101"/>
        <end position="163"/>
    </location>
</feature>
<accession>A0A834JJV0</accession>
<gene>
    <name evidence="2" type="ORF">HZH66_010023</name>
</gene>
<sequence>METAQWKALIVPGGGDGDSDGVGDGVGVGVDDGDGDGDGAILACVAVTSVSMVRSRLVRKPKQERWLIQQQPRRLCSLWPQAKLTLGIVMRAARENLPMVNGEREWRDEGKKGERDTGDRSSRSLTGVKGFGETIVVDPEGGVSSNHHPRKLHSKTQEGQPPC</sequence>
<evidence type="ECO:0000313" key="3">
    <source>
        <dbReference type="Proteomes" id="UP000614350"/>
    </source>
</evidence>
<keyword evidence="3" id="KW-1185">Reference proteome</keyword>
<name>A0A834JJV0_VESVU</name>
<evidence type="ECO:0000256" key="1">
    <source>
        <dbReference type="SAM" id="MobiDB-lite"/>
    </source>
</evidence>
<evidence type="ECO:0000313" key="2">
    <source>
        <dbReference type="EMBL" id="KAF7388886.1"/>
    </source>
</evidence>
<reference evidence="2" key="1">
    <citation type="journal article" date="2020" name="G3 (Bethesda)">
        <title>High-Quality Assemblies for Three Invasive Social Wasps from the &lt;i&gt;Vespula&lt;/i&gt; Genus.</title>
        <authorList>
            <person name="Harrop T.W.R."/>
            <person name="Guhlin J."/>
            <person name="McLaughlin G.M."/>
            <person name="Permina E."/>
            <person name="Stockwell P."/>
            <person name="Gilligan J."/>
            <person name="Le Lec M.F."/>
            <person name="Gruber M.A.M."/>
            <person name="Quinn O."/>
            <person name="Lovegrove M."/>
            <person name="Duncan E.J."/>
            <person name="Remnant E.J."/>
            <person name="Van Eeckhoven J."/>
            <person name="Graham B."/>
            <person name="Knapp R.A."/>
            <person name="Langford K.W."/>
            <person name="Kronenberg Z."/>
            <person name="Press M.O."/>
            <person name="Eacker S.M."/>
            <person name="Wilson-Rankin E.E."/>
            <person name="Purcell J."/>
            <person name="Lester P.J."/>
            <person name="Dearden P.K."/>
        </authorList>
    </citation>
    <scope>NUCLEOTIDE SEQUENCE</scope>
    <source>
        <strain evidence="2">Marl-1</strain>
    </source>
</reference>
<proteinExistence type="predicted"/>
<organism evidence="2 3">
    <name type="scientific">Vespula vulgaris</name>
    <name type="common">Yellow jacket</name>
    <name type="synonym">Wasp</name>
    <dbReference type="NCBI Taxonomy" id="7454"/>
    <lineage>
        <taxon>Eukaryota</taxon>
        <taxon>Metazoa</taxon>
        <taxon>Ecdysozoa</taxon>
        <taxon>Arthropoda</taxon>
        <taxon>Hexapoda</taxon>
        <taxon>Insecta</taxon>
        <taxon>Pterygota</taxon>
        <taxon>Neoptera</taxon>
        <taxon>Endopterygota</taxon>
        <taxon>Hymenoptera</taxon>
        <taxon>Apocrita</taxon>
        <taxon>Aculeata</taxon>
        <taxon>Vespoidea</taxon>
        <taxon>Vespidae</taxon>
        <taxon>Vespinae</taxon>
        <taxon>Vespula</taxon>
    </lineage>
</organism>